<dbReference type="CDD" id="cd00093">
    <property type="entry name" value="HTH_XRE"/>
    <property type="match status" value="1"/>
</dbReference>
<dbReference type="SMART" id="SM00530">
    <property type="entry name" value="HTH_XRE"/>
    <property type="match status" value="1"/>
</dbReference>
<dbReference type="GeneID" id="86819973"/>
<evidence type="ECO:0000313" key="3">
    <source>
        <dbReference type="Proteomes" id="UP000490060"/>
    </source>
</evidence>
<dbReference type="AlphaFoldDB" id="A0A2I2MBR5"/>
<accession>A0A2I2MBR5</accession>
<dbReference type="Pfam" id="PF01381">
    <property type="entry name" value="HTH_3"/>
    <property type="match status" value="1"/>
</dbReference>
<dbReference type="SUPFAM" id="SSF47413">
    <property type="entry name" value="lambda repressor-like DNA-binding domains"/>
    <property type="match status" value="1"/>
</dbReference>
<protein>
    <submittedName>
        <fullName evidence="2">Toxin-antitoxin system, antitoxin component, Xre family</fullName>
    </submittedName>
</protein>
<gene>
    <name evidence="2" type="ORF">TNO010_380002</name>
</gene>
<dbReference type="PROSITE" id="PS50943">
    <property type="entry name" value="HTH_CROC1"/>
    <property type="match status" value="1"/>
</dbReference>
<evidence type="ECO:0000259" key="1">
    <source>
        <dbReference type="PROSITE" id="PS50943"/>
    </source>
</evidence>
<dbReference type="Gene3D" id="1.10.260.40">
    <property type="entry name" value="lambda repressor-like DNA-binding domains"/>
    <property type="match status" value="1"/>
</dbReference>
<sequence>MGKSINAKELIAKRYGKEGSKEREEFRENAFSYYFGEIIKNRRKELHMTQDNLAEKVGKKRPYISRIENGEDIRLSNFALLANALGLSIKLTAE</sequence>
<name>A0A2I2MBR5_9FLAO</name>
<feature type="domain" description="HTH cro/C1-type" evidence="1">
    <location>
        <begin position="39"/>
        <end position="92"/>
    </location>
</feature>
<dbReference type="EMBL" id="OENE01000032">
    <property type="protein sequence ID" value="SOU89364.1"/>
    <property type="molecule type" value="Genomic_DNA"/>
</dbReference>
<proteinExistence type="predicted"/>
<organism evidence="2 3">
    <name type="scientific">Tenacibaculum finnmarkense genomovar ulcerans</name>
    <dbReference type="NCBI Taxonomy" id="2781388"/>
    <lineage>
        <taxon>Bacteria</taxon>
        <taxon>Pseudomonadati</taxon>
        <taxon>Bacteroidota</taxon>
        <taxon>Flavobacteriia</taxon>
        <taxon>Flavobacteriales</taxon>
        <taxon>Flavobacteriaceae</taxon>
        <taxon>Tenacibaculum</taxon>
        <taxon>Tenacibaculum finnmarkense</taxon>
    </lineage>
</organism>
<dbReference type="RefSeq" id="WP_100945805.1">
    <property type="nucleotide sequence ID" value="NZ_JAFMUG010000024.1"/>
</dbReference>
<dbReference type="InterPro" id="IPR001387">
    <property type="entry name" value="Cro/C1-type_HTH"/>
</dbReference>
<dbReference type="InterPro" id="IPR010982">
    <property type="entry name" value="Lambda_DNA-bd_dom_sf"/>
</dbReference>
<dbReference type="GO" id="GO:0003677">
    <property type="term" value="F:DNA binding"/>
    <property type="evidence" value="ECO:0007669"/>
    <property type="project" value="InterPro"/>
</dbReference>
<reference evidence="2 3" key="1">
    <citation type="submission" date="2017-11" db="EMBL/GenBank/DDBJ databases">
        <authorList>
            <person name="Duchaud E."/>
        </authorList>
    </citation>
    <scope>NUCLEOTIDE SEQUENCE [LARGE SCALE GENOMIC DNA]</scope>
    <source>
        <strain evidence="2 3">TNO010</strain>
    </source>
</reference>
<dbReference type="Proteomes" id="UP000490060">
    <property type="component" value="Unassembled WGS sequence"/>
</dbReference>
<evidence type="ECO:0000313" key="2">
    <source>
        <dbReference type="EMBL" id="SOU89364.1"/>
    </source>
</evidence>